<evidence type="ECO:0000313" key="1">
    <source>
        <dbReference type="EMBL" id="OGN00684.1"/>
    </source>
</evidence>
<dbReference type="Proteomes" id="UP000177117">
    <property type="component" value="Unassembled WGS sequence"/>
</dbReference>
<evidence type="ECO:0000313" key="2">
    <source>
        <dbReference type="Proteomes" id="UP000177117"/>
    </source>
</evidence>
<protein>
    <submittedName>
        <fullName evidence="1">Uncharacterized protein</fullName>
    </submittedName>
</protein>
<dbReference type="AlphaFoldDB" id="A0A1F8EIM2"/>
<name>A0A1F8EIM2_9BACT</name>
<comment type="caution">
    <text evidence="1">The sequence shown here is derived from an EMBL/GenBank/DDBJ whole genome shotgun (WGS) entry which is preliminary data.</text>
</comment>
<organism evidence="1 2">
    <name type="scientific">Candidatus Yanofskybacteria bacterium RIFCSPHIGHO2_01_FULL_41_53</name>
    <dbReference type="NCBI Taxonomy" id="1802663"/>
    <lineage>
        <taxon>Bacteria</taxon>
        <taxon>Candidatus Yanofskyibacteriota</taxon>
    </lineage>
</organism>
<proteinExistence type="predicted"/>
<dbReference type="EMBL" id="MGJD01000016">
    <property type="protein sequence ID" value="OGN00684.1"/>
    <property type="molecule type" value="Genomic_DNA"/>
</dbReference>
<gene>
    <name evidence="1" type="ORF">A2650_04030</name>
</gene>
<accession>A0A1F8EIM2</accession>
<reference evidence="1 2" key="1">
    <citation type="journal article" date="2016" name="Nat. Commun.">
        <title>Thousands of microbial genomes shed light on interconnected biogeochemical processes in an aquifer system.</title>
        <authorList>
            <person name="Anantharaman K."/>
            <person name="Brown C.T."/>
            <person name="Hug L.A."/>
            <person name="Sharon I."/>
            <person name="Castelle C.J."/>
            <person name="Probst A.J."/>
            <person name="Thomas B.C."/>
            <person name="Singh A."/>
            <person name="Wilkins M.J."/>
            <person name="Karaoz U."/>
            <person name="Brodie E.L."/>
            <person name="Williams K.H."/>
            <person name="Hubbard S.S."/>
            <person name="Banfield J.F."/>
        </authorList>
    </citation>
    <scope>NUCLEOTIDE SEQUENCE [LARGE SCALE GENOMIC DNA]</scope>
</reference>
<sequence length="277" mass="31847">MEKVERKLIAKEIELGFLSVPTSFRKNLPKDKTRLSFSLDDKVKELAYNPLYGRVFGLTDYYRKNNASPKDIVDIEKSGDNQFRLTFHKTTEQVKKLESITTDEAKELIDVSELSSQVKGNIVEERIGHLILLYGQGLLNVYKPISDIEGIDLIVVKKGIFQPVFIQVKGRYNLRGKDNLQIGVSTKSFEAHHTFYVVGAYFDPQKMDLHEYLVFIPSTTFKKSAVIVNRGKVNEKYVLTSPLSPGYSGKYSDFIIKKENLVNEIFDKFREIEQYLK</sequence>